<protein>
    <recommendedName>
        <fullName evidence="3">Glycine zipper 2TM domain-containing protein</fullName>
    </recommendedName>
</protein>
<evidence type="ECO:0000259" key="3">
    <source>
        <dbReference type="Pfam" id="PF05433"/>
    </source>
</evidence>
<evidence type="ECO:0000256" key="2">
    <source>
        <dbReference type="SAM" id="Phobius"/>
    </source>
</evidence>
<feature type="domain" description="Glycine zipper 2TM" evidence="3">
    <location>
        <begin position="382"/>
        <end position="412"/>
    </location>
</feature>
<feature type="transmembrane region" description="Helical" evidence="2">
    <location>
        <begin position="431"/>
        <end position="449"/>
    </location>
</feature>
<accession>A0AAU8G383</accession>
<dbReference type="InterPro" id="IPR008816">
    <property type="entry name" value="Gly_zipper_2TM_dom"/>
</dbReference>
<evidence type="ECO:0000313" key="4">
    <source>
        <dbReference type="EMBL" id="XCH30672.1"/>
    </source>
</evidence>
<dbReference type="AlphaFoldDB" id="A0AAU8G383"/>
<feature type="transmembrane region" description="Helical" evidence="2">
    <location>
        <begin position="397"/>
        <end position="419"/>
    </location>
</feature>
<feature type="compositionally biased region" description="Low complexity" evidence="1">
    <location>
        <begin position="112"/>
        <end position="128"/>
    </location>
</feature>
<feature type="region of interest" description="Disordered" evidence="1">
    <location>
        <begin position="308"/>
        <end position="329"/>
    </location>
</feature>
<organism evidence="4">
    <name type="scientific">Cellulosimicrobium sp. ES-005</name>
    <dbReference type="NCBI Taxonomy" id="3163031"/>
    <lineage>
        <taxon>Bacteria</taxon>
        <taxon>Bacillati</taxon>
        <taxon>Actinomycetota</taxon>
        <taxon>Actinomycetes</taxon>
        <taxon>Micrococcales</taxon>
        <taxon>Promicromonosporaceae</taxon>
        <taxon>Cellulosimicrobium</taxon>
    </lineage>
</organism>
<name>A0AAU8G383_9MICO</name>
<gene>
    <name evidence="4" type="ORF">ABRQ22_03035</name>
</gene>
<keyword evidence="2" id="KW-0812">Transmembrane</keyword>
<sequence>MYLVDFTLPPRSRDAALAELRSEFGVDPSGTPRFTREKRASAFVRAVERHGGTASIRTEMSVEPAGTSAGAAARRDAASRFTAPCGACGGSGTQTIPTSTTSFRPDDPAPAPRASRCTACGGTGTRRGVAATPQDVEQYWSEPRDDQPGEIQALIDRLVETVPERARATAFWELTTALSRFDTKDSSVREETVTTYRWVLRATGDLVLEERKEELVFAEQGNGVFPAGKLIHRDDGRWEPVPLTSFDQFLVRLDFGAYAEHSTATTVTVITEPRRAADFSAYGRVSLTRYYPKGRGLAEKLRSLVEKGTEATVERSPDEKDAAVPRTRPERARRWNTGGVLLGLVGGYWVSALLTIPFLSGWLSERGIALDGPHALLLPLPGALLGVLVTGRRRWRLRGVVVGAVLGALVGYVGCRLLLPQLPLTSTSDGAMEALGATLVSILGVALVGRART</sequence>
<keyword evidence="2" id="KW-1133">Transmembrane helix</keyword>
<feature type="transmembrane region" description="Helical" evidence="2">
    <location>
        <begin position="338"/>
        <end position="360"/>
    </location>
</feature>
<dbReference type="RefSeq" id="WP_353708527.1">
    <property type="nucleotide sequence ID" value="NZ_CP159290.1"/>
</dbReference>
<feature type="transmembrane region" description="Helical" evidence="2">
    <location>
        <begin position="372"/>
        <end position="390"/>
    </location>
</feature>
<dbReference type="EMBL" id="CP159290">
    <property type="protein sequence ID" value="XCH30672.1"/>
    <property type="molecule type" value="Genomic_DNA"/>
</dbReference>
<feature type="region of interest" description="Disordered" evidence="1">
    <location>
        <begin position="92"/>
        <end position="128"/>
    </location>
</feature>
<feature type="compositionally biased region" description="Polar residues" evidence="1">
    <location>
        <begin position="93"/>
        <end position="103"/>
    </location>
</feature>
<evidence type="ECO:0000256" key="1">
    <source>
        <dbReference type="SAM" id="MobiDB-lite"/>
    </source>
</evidence>
<dbReference type="Pfam" id="PF05433">
    <property type="entry name" value="Rick_17kDa_Anti"/>
    <property type="match status" value="1"/>
</dbReference>
<proteinExistence type="predicted"/>
<reference evidence="4" key="1">
    <citation type="submission" date="2024-06" db="EMBL/GenBank/DDBJ databases">
        <title>Complete genome sequence of the cellulolytic actinobacterium, Cellulosimicrobium ES-005.</title>
        <authorList>
            <person name="Matthews C.T."/>
            <person name="Underwood K.D."/>
            <person name="Ghanchi K.M."/>
            <person name="Fields S.D."/>
            <person name="Gardner S.G."/>
        </authorList>
    </citation>
    <scope>NUCLEOTIDE SEQUENCE</scope>
    <source>
        <strain evidence="4">ES-005</strain>
    </source>
</reference>
<keyword evidence="2" id="KW-0472">Membrane</keyword>